<comment type="subcellular location">
    <subcellularLocation>
        <location evidence="1">Nucleus</location>
    </subcellularLocation>
</comment>
<feature type="domain" description="Beta-catenin-like protein 1 N-terminal" evidence="6">
    <location>
        <begin position="20"/>
        <end position="102"/>
    </location>
</feature>
<organism evidence="7 8">
    <name type="scientific">Dillenia turbinata</name>
    <dbReference type="NCBI Taxonomy" id="194707"/>
    <lineage>
        <taxon>Eukaryota</taxon>
        <taxon>Viridiplantae</taxon>
        <taxon>Streptophyta</taxon>
        <taxon>Embryophyta</taxon>
        <taxon>Tracheophyta</taxon>
        <taxon>Spermatophyta</taxon>
        <taxon>Magnoliopsida</taxon>
        <taxon>eudicotyledons</taxon>
        <taxon>Gunneridae</taxon>
        <taxon>Pentapetalae</taxon>
        <taxon>Dilleniales</taxon>
        <taxon>Dilleniaceae</taxon>
        <taxon>Dillenia</taxon>
    </lineage>
</organism>
<dbReference type="SMART" id="SM01156">
    <property type="entry name" value="DUF1716"/>
    <property type="match status" value="1"/>
</dbReference>
<dbReference type="PANTHER" id="PTHR14978:SF0">
    <property type="entry name" value="BETA-CATENIN-LIKE PROTEIN 1"/>
    <property type="match status" value="1"/>
</dbReference>
<evidence type="ECO:0000256" key="1">
    <source>
        <dbReference type="ARBA" id="ARBA00004123"/>
    </source>
</evidence>
<dbReference type="InterPro" id="IPR039678">
    <property type="entry name" value="CTNNBL1"/>
</dbReference>
<evidence type="ECO:0000256" key="2">
    <source>
        <dbReference type="ARBA" id="ARBA00022553"/>
    </source>
</evidence>
<dbReference type="InterPro" id="IPR013180">
    <property type="entry name" value="CTNNBL1_N"/>
</dbReference>
<protein>
    <submittedName>
        <fullName evidence="7">Beta-catenin-like protein 1, N-terminal</fullName>
    </submittedName>
</protein>
<evidence type="ECO:0000313" key="7">
    <source>
        <dbReference type="EMBL" id="KAK6912369.1"/>
    </source>
</evidence>
<name>A0AAN8UE58_9MAGN</name>
<evidence type="ECO:0000313" key="8">
    <source>
        <dbReference type="Proteomes" id="UP001370490"/>
    </source>
</evidence>
<comment type="caution">
    <text evidence="7">The sequence shown here is derived from an EMBL/GenBank/DDBJ whole genome shotgun (WGS) entry which is preliminary data.</text>
</comment>
<dbReference type="Pfam" id="PF08216">
    <property type="entry name" value="CTNNBL"/>
    <property type="match status" value="1"/>
</dbReference>
<dbReference type="PANTHER" id="PTHR14978">
    <property type="entry name" value="BETA-CATENIN-LIKE PROTEIN 1 NUCLEAR ASSOCIATED PROTEIN"/>
    <property type="match status" value="1"/>
</dbReference>
<reference evidence="7 8" key="1">
    <citation type="submission" date="2023-12" db="EMBL/GenBank/DDBJ databases">
        <title>A high-quality genome assembly for Dillenia turbinata (Dilleniales).</title>
        <authorList>
            <person name="Chanderbali A."/>
        </authorList>
    </citation>
    <scope>NUCLEOTIDE SEQUENCE [LARGE SCALE GENOMIC DNA]</scope>
    <source>
        <strain evidence="7">LSX21</strain>
        <tissue evidence="7">Leaf</tissue>
    </source>
</reference>
<dbReference type="InterPro" id="IPR011989">
    <property type="entry name" value="ARM-like"/>
</dbReference>
<keyword evidence="2" id="KW-0597">Phosphoprotein</keyword>
<evidence type="ECO:0000259" key="6">
    <source>
        <dbReference type="SMART" id="SM01156"/>
    </source>
</evidence>
<keyword evidence="3" id="KW-0677">Repeat</keyword>
<dbReference type="GO" id="GO:0005681">
    <property type="term" value="C:spliceosomal complex"/>
    <property type="evidence" value="ECO:0007669"/>
    <property type="project" value="TreeGrafter"/>
</dbReference>
<dbReference type="EMBL" id="JBAMMX010000027">
    <property type="protein sequence ID" value="KAK6912369.1"/>
    <property type="molecule type" value="Genomic_DNA"/>
</dbReference>
<evidence type="ECO:0000256" key="4">
    <source>
        <dbReference type="ARBA" id="ARBA00023054"/>
    </source>
</evidence>
<keyword evidence="4" id="KW-0175">Coiled coil</keyword>
<keyword evidence="5" id="KW-0539">Nucleus</keyword>
<dbReference type="Gene3D" id="1.25.10.10">
    <property type="entry name" value="Leucine-rich Repeat Variant"/>
    <property type="match status" value="1"/>
</dbReference>
<gene>
    <name evidence="7" type="ORF">RJ641_021970</name>
</gene>
<sequence length="121" mass="13158">MAVAHPHNPTLKCKKPKVGGGDIDLSLLEAIEKSQNTVGVLDLKTLKKLVLSFKCCLWDNLEACLKYAEQLKSSPTSKYLNTIPSILGLLAHDNTDTAIDIISLLQDLTDEDVLGDNDEPA</sequence>
<evidence type="ECO:0000256" key="5">
    <source>
        <dbReference type="ARBA" id="ARBA00023242"/>
    </source>
</evidence>
<accession>A0AAN8UE58</accession>
<dbReference type="AlphaFoldDB" id="A0AAN8UE58"/>
<keyword evidence="8" id="KW-1185">Reference proteome</keyword>
<evidence type="ECO:0000256" key="3">
    <source>
        <dbReference type="ARBA" id="ARBA00022737"/>
    </source>
</evidence>
<proteinExistence type="predicted"/>
<dbReference type="Proteomes" id="UP001370490">
    <property type="component" value="Unassembled WGS sequence"/>
</dbReference>